<feature type="transmembrane region" description="Helical" evidence="6">
    <location>
        <begin position="42"/>
        <end position="64"/>
    </location>
</feature>
<gene>
    <name evidence="7" type="ORF">B0T11DRAFT_246721</name>
</gene>
<feature type="transmembrane region" description="Helical" evidence="6">
    <location>
        <begin position="320"/>
        <end position="340"/>
    </location>
</feature>
<evidence type="ECO:0000256" key="3">
    <source>
        <dbReference type="ARBA" id="ARBA00022989"/>
    </source>
</evidence>
<comment type="caution">
    <text evidence="7">The sequence shown here is derived from an EMBL/GenBank/DDBJ whole genome shotgun (WGS) entry which is preliminary data.</text>
</comment>
<feature type="region of interest" description="Disordered" evidence="5">
    <location>
        <begin position="497"/>
        <end position="518"/>
    </location>
</feature>
<evidence type="ECO:0000256" key="5">
    <source>
        <dbReference type="SAM" id="MobiDB-lite"/>
    </source>
</evidence>
<accession>A0A8K0X0D7</accession>
<name>A0A8K0X0D7_9PEZI</name>
<protein>
    <submittedName>
        <fullName evidence="7">DUF803 domain membrane protein</fullName>
    </submittedName>
</protein>
<dbReference type="SUPFAM" id="SSF103481">
    <property type="entry name" value="Multidrug resistance efflux transporter EmrE"/>
    <property type="match status" value="1"/>
</dbReference>
<feature type="region of interest" description="Disordered" evidence="5">
    <location>
        <begin position="640"/>
        <end position="707"/>
    </location>
</feature>
<sequence length="707" mass="76368">MMGIPGHSAYPTASPIAAAAAAAASGTPDGHDGDGGKELQNWSSLIGIVTAIVGNVLIALALNVQRYAHLRLHRERERNRRQAKEALRHSQDGRQNGSYGTLNTNGGGGGAGRHSARSNGQHDADDDAEDARESDHLTRSFHSEGTGSSDSSGDDTNSTYLRSPYWWLGQVLITVGELGNFLAYGFAPASIVSPLGVVALVSNCIIAPILFKETFRRRDFAGVIIAVGGVVTVVLSANTQETKLDPHDVWDHITTIEFEVYLAVTMSLIAVLMWASPRYGNRTILIDLGLVGLFGGYTVLSTKGVSSMLSSALFRAFTTPVTYALLFILLSTAVMQVRYVNKALQRFDSTQVIPIQFVTFTLCVIIGSAVLYRDFERTSAEQAAKFVGGCLLTFFGVFLITSGRPRGDEEEDRLSDAEGVEETIGLAAQDHGHPGPQSIDSTPSSRRSSRASRLSYLVGDPKLYGMSHDSGIPTARAGSGPPLRSPGVAEYRDLLGNEWDDSDRDGTPSGGPRMISDSALPTLTTMSATPSEPSTPFRELQGPFPYNSLPEEPFHPRPALSTPVLAQRSQTHQYSGPIFSPSPLSSTVNAVVKDTLLRNAQNPLMKRPSVKRLRTSIRASLFMSEDEIRAQRDIEAEAHRKRLASRSQDHITHFPDPSEAEALAASQDSPGSAGRRPRSMSDTLGHLFRVKRKKGRPAEEQDDAEGC</sequence>
<proteinExistence type="predicted"/>
<feature type="region of interest" description="Disordered" evidence="5">
    <location>
        <begin position="76"/>
        <end position="155"/>
    </location>
</feature>
<evidence type="ECO:0000256" key="1">
    <source>
        <dbReference type="ARBA" id="ARBA00004141"/>
    </source>
</evidence>
<dbReference type="PANTHER" id="PTHR12570:SF65">
    <property type="entry name" value="MAGNESIUM TRANSPORTER NIPA9-RELATED"/>
    <property type="match status" value="1"/>
</dbReference>
<evidence type="ECO:0000256" key="6">
    <source>
        <dbReference type="SAM" id="Phobius"/>
    </source>
</evidence>
<dbReference type="OrthoDB" id="165382at2759"/>
<dbReference type="AlphaFoldDB" id="A0A8K0X0D7"/>
<feature type="transmembrane region" description="Helical" evidence="6">
    <location>
        <begin position="258"/>
        <end position="276"/>
    </location>
</feature>
<feature type="transmembrane region" description="Helical" evidence="6">
    <location>
        <begin position="352"/>
        <end position="371"/>
    </location>
</feature>
<dbReference type="Pfam" id="PF05653">
    <property type="entry name" value="Mg_trans_NIPA"/>
    <property type="match status" value="1"/>
</dbReference>
<dbReference type="GO" id="GO:0015095">
    <property type="term" value="F:magnesium ion transmembrane transporter activity"/>
    <property type="evidence" value="ECO:0007669"/>
    <property type="project" value="InterPro"/>
</dbReference>
<organism evidence="7 8">
    <name type="scientific">Plectosphaerella cucumerina</name>
    <dbReference type="NCBI Taxonomy" id="40658"/>
    <lineage>
        <taxon>Eukaryota</taxon>
        <taxon>Fungi</taxon>
        <taxon>Dikarya</taxon>
        <taxon>Ascomycota</taxon>
        <taxon>Pezizomycotina</taxon>
        <taxon>Sordariomycetes</taxon>
        <taxon>Hypocreomycetidae</taxon>
        <taxon>Glomerellales</taxon>
        <taxon>Plectosphaerellaceae</taxon>
        <taxon>Plectosphaerella</taxon>
    </lineage>
</organism>
<feature type="region of interest" description="Disordered" evidence="5">
    <location>
        <begin position="426"/>
        <end position="452"/>
    </location>
</feature>
<evidence type="ECO:0000256" key="4">
    <source>
        <dbReference type="ARBA" id="ARBA00023136"/>
    </source>
</evidence>
<comment type="subcellular location">
    <subcellularLocation>
        <location evidence="1">Membrane</location>
        <topology evidence="1">Multi-pass membrane protein</topology>
    </subcellularLocation>
</comment>
<feature type="transmembrane region" description="Helical" evidence="6">
    <location>
        <begin position="165"/>
        <end position="185"/>
    </location>
</feature>
<feature type="transmembrane region" description="Helical" evidence="6">
    <location>
        <begin position="191"/>
        <end position="211"/>
    </location>
</feature>
<dbReference type="PANTHER" id="PTHR12570">
    <property type="match status" value="1"/>
</dbReference>
<evidence type="ECO:0000256" key="2">
    <source>
        <dbReference type="ARBA" id="ARBA00022692"/>
    </source>
</evidence>
<evidence type="ECO:0000313" key="8">
    <source>
        <dbReference type="Proteomes" id="UP000813385"/>
    </source>
</evidence>
<evidence type="ECO:0000313" key="7">
    <source>
        <dbReference type="EMBL" id="KAH7349506.1"/>
    </source>
</evidence>
<feature type="compositionally biased region" description="Basic and acidic residues" evidence="5">
    <location>
        <begin position="131"/>
        <end position="142"/>
    </location>
</feature>
<keyword evidence="3 6" id="KW-1133">Transmembrane helix</keyword>
<feature type="transmembrane region" description="Helical" evidence="6">
    <location>
        <begin position="220"/>
        <end position="238"/>
    </location>
</feature>
<dbReference type="EMBL" id="JAGPXD010000006">
    <property type="protein sequence ID" value="KAH7349506.1"/>
    <property type="molecule type" value="Genomic_DNA"/>
</dbReference>
<feature type="compositionally biased region" description="Basic and acidic residues" evidence="5">
    <location>
        <begin position="76"/>
        <end position="92"/>
    </location>
</feature>
<dbReference type="Proteomes" id="UP000813385">
    <property type="component" value="Unassembled WGS sequence"/>
</dbReference>
<dbReference type="InterPro" id="IPR008521">
    <property type="entry name" value="Mg_trans_NIPA"/>
</dbReference>
<feature type="transmembrane region" description="Helical" evidence="6">
    <location>
        <begin position="383"/>
        <end position="401"/>
    </location>
</feature>
<keyword evidence="8" id="KW-1185">Reference proteome</keyword>
<reference evidence="7" key="1">
    <citation type="journal article" date="2021" name="Nat. Commun.">
        <title>Genetic determinants of endophytism in the Arabidopsis root mycobiome.</title>
        <authorList>
            <person name="Mesny F."/>
            <person name="Miyauchi S."/>
            <person name="Thiergart T."/>
            <person name="Pickel B."/>
            <person name="Atanasova L."/>
            <person name="Karlsson M."/>
            <person name="Huettel B."/>
            <person name="Barry K.W."/>
            <person name="Haridas S."/>
            <person name="Chen C."/>
            <person name="Bauer D."/>
            <person name="Andreopoulos W."/>
            <person name="Pangilinan J."/>
            <person name="LaButti K."/>
            <person name="Riley R."/>
            <person name="Lipzen A."/>
            <person name="Clum A."/>
            <person name="Drula E."/>
            <person name="Henrissat B."/>
            <person name="Kohler A."/>
            <person name="Grigoriev I.V."/>
            <person name="Martin F.M."/>
            <person name="Hacquard S."/>
        </authorList>
    </citation>
    <scope>NUCLEOTIDE SEQUENCE</scope>
    <source>
        <strain evidence="7">MPI-CAGE-AT-0016</strain>
    </source>
</reference>
<keyword evidence="2 6" id="KW-0812">Transmembrane</keyword>
<dbReference type="InterPro" id="IPR037185">
    <property type="entry name" value="EmrE-like"/>
</dbReference>
<dbReference type="GO" id="GO:0016020">
    <property type="term" value="C:membrane"/>
    <property type="evidence" value="ECO:0007669"/>
    <property type="project" value="UniProtKB-SubCell"/>
</dbReference>
<feature type="compositionally biased region" description="Low complexity" evidence="5">
    <location>
        <begin position="438"/>
        <end position="452"/>
    </location>
</feature>
<feature type="compositionally biased region" description="Low complexity" evidence="5">
    <location>
        <begin position="143"/>
        <end position="155"/>
    </location>
</feature>
<keyword evidence="4 6" id="KW-0472">Membrane</keyword>